<dbReference type="SMART" id="SM00382">
    <property type="entry name" value="AAA"/>
    <property type="match status" value="1"/>
</dbReference>
<dbReference type="PANTHER" id="PTHR43394">
    <property type="entry name" value="ATP-DEPENDENT PERMEASE MDL1, MITOCHONDRIAL"/>
    <property type="match status" value="1"/>
</dbReference>
<dbReference type="PROSITE" id="PS50893">
    <property type="entry name" value="ABC_TRANSPORTER_2"/>
    <property type="match status" value="1"/>
</dbReference>
<dbReference type="AlphaFoldDB" id="A0A8I1MB46"/>
<keyword evidence="3" id="KW-0547">Nucleotide-binding</keyword>
<dbReference type="GO" id="GO:0015421">
    <property type="term" value="F:ABC-type oligopeptide transporter activity"/>
    <property type="evidence" value="ECO:0007669"/>
    <property type="project" value="TreeGrafter"/>
</dbReference>
<reference evidence="10" key="1">
    <citation type="submission" date="2020-12" db="EMBL/GenBank/DDBJ databases">
        <title>Oil enriched cultivation method for isolating marine PHA-producing bacteria.</title>
        <authorList>
            <person name="Zheng W."/>
            <person name="Yu S."/>
            <person name="Huang Y."/>
        </authorList>
    </citation>
    <scope>NUCLEOTIDE SEQUENCE</scope>
    <source>
        <strain evidence="10">SY-2-3</strain>
    </source>
</reference>
<evidence type="ECO:0000256" key="4">
    <source>
        <dbReference type="ARBA" id="ARBA00022840"/>
    </source>
</evidence>
<dbReference type="GO" id="GO:0005524">
    <property type="term" value="F:ATP binding"/>
    <property type="evidence" value="ECO:0007669"/>
    <property type="project" value="UniProtKB-KW"/>
</dbReference>
<dbReference type="SUPFAM" id="SSF52540">
    <property type="entry name" value="P-loop containing nucleoside triphosphate hydrolases"/>
    <property type="match status" value="1"/>
</dbReference>
<dbReference type="CDD" id="cd18566">
    <property type="entry name" value="ABC_6TM_PrtD_LapB_HlyB_like"/>
    <property type="match status" value="1"/>
</dbReference>
<dbReference type="PANTHER" id="PTHR43394:SF1">
    <property type="entry name" value="ATP-BINDING CASSETTE SUB-FAMILY B MEMBER 10, MITOCHONDRIAL"/>
    <property type="match status" value="1"/>
</dbReference>
<dbReference type="InterPro" id="IPR036640">
    <property type="entry name" value="ABC1_TM_sf"/>
</dbReference>
<evidence type="ECO:0000259" key="9">
    <source>
        <dbReference type="PROSITE" id="PS50929"/>
    </source>
</evidence>
<keyword evidence="4 10" id="KW-0067">ATP-binding</keyword>
<name>A0A8I1MB46_9PROT</name>
<dbReference type="InterPro" id="IPR003439">
    <property type="entry name" value="ABC_transporter-like_ATP-bd"/>
</dbReference>
<dbReference type="EMBL" id="JAEKJW010000003">
    <property type="protein sequence ID" value="MBN8198156.1"/>
    <property type="molecule type" value="Genomic_DNA"/>
</dbReference>
<comment type="subcellular location">
    <subcellularLocation>
        <location evidence="1">Cell membrane</location>
        <topology evidence="1">Multi-pass membrane protein</topology>
    </subcellularLocation>
</comment>
<evidence type="ECO:0000256" key="6">
    <source>
        <dbReference type="ARBA" id="ARBA00023136"/>
    </source>
</evidence>
<dbReference type="RefSeq" id="WP_068518767.1">
    <property type="nucleotide sequence ID" value="NZ_JAEKJW010000003.1"/>
</dbReference>
<keyword evidence="5 7" id="KW-1133">Transmembrane helix</keyword>
<organism evidence="10 11">
    <name type="scientific">Thalassospira povalilytica</name>
    <dbReference type="NCBI Taxonomy" id="732237"/>
    <lineage>
        <taxon>Bacteria</taxon>
        <taxon>Pseudomonadati</taxon>
        <taxon>Pseudomonadota</taxon>
        <taxon>Alphaproteobacteria</taxon>
        <taxon>Rhodospirillales</taxon>
        <taxon>Thalassospiraceae</taxon>
        <taxon>Thalassospira</taxon>
    </lineage>
</organism>
<evidence type="ECO:0000313" key="11">
    <source>
        <dbReference type="Proteomes" id="UP000664405"/>
    </source>
</evidence>
<dbReference type="Gene3D" id="3.40.50.300">
    <property type="entry name" value="P-loop containing nucleotide triphosphate hydrolases"/>
    <property type="match status" value="1"/>
</dbReference>
<dbReference type="Pfam" id="PF00005">
    <property type="entry name" value="ABC_tran"/>
    <property type="match status" value="1"/>
</dbReference>
<comment type="caution">
    <text evidence="10">The sequence shown here is derived from an EMBL/GenBank/DDBJ whole genome shotgun (WGS) entry which is preliminary data.</text>
</comment>
<dbReference type="InterPro" id="IPR003593">
    <property type="entry name" value="AAA+_ATPase"/>
</dbReference>
<evidence type="ECO:0000313" key="10">
    <source>
        <dbReference type="EMBL" id="MBN8198156.1"/>
    </source>
</evidence>
<dbReference type="Pfam" id="PF00664">
    <property type="entry name" value="ABC_membrane"/>
    <property type="match status" value="1"/>
</dbReference>
<evidence type="ECO:0000259" key="8">
    <source>
        <dbReference type="PROSITE" id="PS50893"/>
    </source>
</evidence>
<dbReference type="InterPro" id="IPR011527">
    <property type="entry name" value="ABC1_TM_dom"/>
</dbReference>
<feature type="transmembrane region" description="Helical" evidence="7">
    <location>
        <begin position="134"/>
        <end position="159"/>
    </location>
</feature>
<protein>
    <submittedName>
        <fullName evidence="10">ATP-binding cassette domain-containing protein</fullName>
    </submittedName>
</protein>
<feature type="transmembrane region" description="Helical" evidence="7">
    <location>
        <begin position="247"/>
        <end position="266"/>
    </location>
</feature>
<keyword evidence="6 7" id="KW-0472">Membrane</keyword>
<accession>A0A8I1MB46</accession>
<proteinExistence type="predicted"/>
<feature type="transmembrane region" description="Helical" evidence="7">
    <location>
        <begin position="20"/>
        <end position="41"/>
    </location>
</feature>
<keyword evidence="2 7" id="KW-0812">Transmembrane</keyword>
<dbReference type="PROSITE" id="PS50929">
    <property type="entry name" value="ABC_TM1F"/>
    <property type="match status" value="1"/>
</dbReference>
<dbReference type="GO" id="GO:0005886">
    <property type="term" value="C:plasma membrane"/>
    <property type="evidence" value="ECO:0007669"/>
    <property type="project" value="UniProtKB-SubCell"/>
</dbReference>
<gene>
    <name evidence="10" type="ORF">JF547_16925</name>
</gene>
<feature type="transmembrane region" description="Helical" evidence="7">
    <location>
        <begin position="165"/>
        <end position="184"/>
    </location>
</feature>
<evidence type="ECO:0000256" key="1">
    <source>
        <dbReference type="ARBA" id="ARBA00004651"/>
    </source>
</evidence>
<feature type="domain" description="ABC transmembrane type-1" evidence="9">
    <location>
        <begin position="22"/>
        <end position="301"/>
    </location>
</feature>
<feature type="domain" description="ABC transporter" evidence="8">
    <location>
        <begin position="333"/>
        <end position="569"/>
    </location>
</feature>
<evidence type="ECO:0000256" key="5">
    <source>
        <dbReference type="ARBA" id="ARBA00022989"/>
    </source>
</evidence>
<dbReference type="InterPro" id="IPR027417">
    <property type="entry name" value="P-loop_NTPase"/>
</dbReference>
<evidence type="ECO:0000256" key="7">
    <source>
        <dbReference type="SAM" id="Phobius"/>
    </source>
</evidence>
<dbReference type="InterPro" id="IPR039421">
    <property type="entry name" value="Type_1_exporter"/>
</dbReference>
<feature type="transmembrane region" description="Helical" evidence="7">
    <location>
        <begin position="53"/>
        <end position="73"/>
    </location>
</feature>
<dbReference type="SUPFAM" id="SSF90123">
    <property type="entry name" value="ABC transporter transmembrane region"/>
    <property type="match status" value="1"/>
</dbReference>
<evidence type="ECO:0000256" key="3">
    <source>
        <dbReference type="ARBA" id="ARBA00022741"/>
    </source>
</evidence>
<sequence length="573" mass="62562">MTRRPGLNIGTLSHLRTGRFSLLIAALVINLLSLALPITLLQVYDRVLPHNSIPTLTLLILGVLGALLIEAVLRLGRAYISSLSAAKFEHESSQKAVGHLLSASLIDYDKTAPGLHLQRLNSLNLLRDFYSGQAIGAIVDLPFVVLFLALIAVIGGVLVAVPVGILLAFFLTAMILGHQLRAALDKRSQSDERRYNFIIETLTGIHTIKSMAMENLMVRRHEQLQEQCSGDDLIAARSAHAAVNASATFSMLTMVMVAAIGSVLVINGDLTVGGLAACTMLSGRSIQPLQRAMSLWTQFQNIRVARQRVNELFEIKPEDSAVTAEMPLLEGKIELRNLGFSHADGKKIFDRLDLVVEPGDSVAITGDNGTGKTTLLWLLMGALRPDSGDILLDGKNPSDYTAESTRRQIAYLPQHGVMFKGTILENITGFRKEIGVDRVVEIARRLGLDDIVMRMPEGYDTEVGGQASETLPRGVKQRIAVARALIDYPRIVLFDEANSSLDMAGDNIMASLMLELKKHCTLVMVSHRPSLIALANKQYRIVDHHLVPVLKRSNARVTRAESNFSAPVETGAQ</sequence>
<dbReference type="Proteomes" id="UP000664405">
    <property type="component" value="Unassembled WGS sequence"/>
</dbReference>
<evidence type="ECO:0000256" key="2">
    <source>
        <dbReference type="ARBA" id="ARBA00022692"/>
    </source>
</evidence>
<dbReference type="GO" id="GO:0016887">
    <property type="term" value="F:ATP hydrolysis activity"/>
    <property type="evidence" value="ECO:0007669"/>
    <property type="project" value="InterPro"/>
</dbReference>
<dbReference type="Gene3D" id="1.20.1560.10">
    <property type="entry name" value="ABC transporter type 1, transmembrane domain"/>
    <property type="match status" value="1"/>
</dbReference>